<keyword evidence="5 9" id="KW-0378">Hydrolase</keyword>
<protein>
    <recommendedName>
        <fullName evidence="9">Beta-xylanase</fullName>
        <ecNumber evidence="9">3.2.1.8</ecNumber>
    </recommendedName>
</protein>
<dbReference type="EC" id="3.2.1.8" evidence="9"/>
<evidence type="ECO:0000256" key="3">
    <source>
        <dbReference type="ARBA" id="ARBA00022651"/>
    </source>
</evidence>
<dbReference type="InterPro" id="IPR001000">
    <property type="entry name" value="GH10_dom"/>
</dbReference>
<keyword evidence="4" id="KW-0732">Signal</keyword>
<gene>
    <name evidence="11" type="ORF">VIN01S_06950</name>
</gene>
<keyword evidence="12" id="KW-1185">Reference proteome</keyword>
<comment type="similarity">
    <text evidence="2 9">Belongs to the glycosyl hydrolase 10 (cellulase F) family.</text>
</comment>
<evidence type="ECO:0000256" key="2">
    <source>
        <dbReference type="ARBA" id="ARBA00007495"/>
    </source>
</evidence>
<dbReference type="GO" id="GO:0031176">
    <property type="term" value="F:endo-1,4-beta-xylanase activity"/>
    <property type="evidence" value="ECO:0007669"/>
    <property type="project" value="UniProtKB-EC"/>
</dbReference>
<evidence type="ECO:0000313" key="12">
    <source>
        <dbReference type="Proteomes" id="UP000318717"/>
    </source>
</evidence>
<dbReference type="AlphaFoldDB" id="A0A4Y3HSH3"/>
<dbReference type="EMBL" id="BJLF01000002">
    <property type="protein sequence ID" value="GEA49891.1"/>
    <property type="molecule type" value="Genomic_DNA"/>
</dbReference>
<evidence type="ECO:0000256" key="6">
    <source>
        <dbReference type="ARBA" id="ARBA00023277"/>
    </source>
</evidence>
<dbReference type="PROSITE" id="PS51257">
    <property type="entry name" value="PROKAR_LIPOPROTEIN"/>
    <property type="match status" value="1"/>
</dbReference>
<dbReference type="RefSeq" id="WP_141344224.1">
    <property type="nucleotide sequence ID" value="NZ_BJLF01000002.1"/>
</dbReference>
<evidence type="ECO:0000256" key="9">
    <source>
        <dbReference type="RuleBase" id="RU361174"/>
    </source>
</evidence>
<keyword evidence="3 11" id="KW-0858">Xylan degradation</keyword>
<dbReference type="PROSITE" id="PS51760">
    <property type="entry name" value="GH10_2"/>
    <property type="match status" value="1"/>
</dbReference>
<comment type="catalytic activity">
    <reaction evidence="1 9">
        <text>Endohydrolysis of (1-&gt;4)-beta-D-xylosidic linkages in xylans.</text>
        <dbReference type="EC" id="3.2.1.8"/>
    </reaction>
</comment>
<evidence type="ECO:0000256" key="4">
    <source>
        <dbReference type="ARBA" id="ARBA00022729"/>
    </source>
</evidence>
<reference evidence="11 12" key="1">
    <citation type="submission" date="2019-06" db="EMBL/GenBank/DDBJ databases">
        <title>Whole genome shotgun sequence of Vibrio inusitatus NBRC 102082.</title>
        <authorList>
            <person name="Hosoyama A."/>
            <person name="Uohara A."/>
            <person name="Ohji S."/>
            <person name="Ichikawa N."/>
        </authorList>
    </citation>
    <scope>NUCLEOTIDE SEQUENCE [LARGE SCALE GENOMIC DNA]</scope>
    <source>
        <strain evidence="11 12">NBRC 102082</strain>
    </source>
</reference>
<dbReference type="SUPFAM" id="SSF51445">
    <property type="entry name" value="(Trans)glycosidases"/>
    <property type="match status" value="1"/>
</dbReference>
<dbReference type="Pfam" id="PF00331">
    <property type="entry name" value="Glyco_hydro_10"/>
    <property type="match status" value="1"/>
</dbReference>
<feature type="domain" description="GH10" evidence="10">
    <location>
        <begin position="67"/>
        <end position="383"/>
    </location>
</feature>
<dbReference type="Gene3D" id="3.20.20.80">
    <property type="entry name" value="Glycosidases"/>
    <property type="match status" value="1"/>
</dbReference>
<evidence type="ECO:0000256" key="7">
    <source>
        <dbReference type="ARBA" id="ARBA00023295"/>
    </source>
</evidence>
<comment type="caution">
    <text evidence="11">The sequence shown here is derived from an EMBL/GenBank/DDBJ whole genome shotgun (WGS) entry which is preliminary data.</text>
</comment>
<dbReference type="InterPro" id="IPR044846">
    <property type="entry name" value="GH10"/>
</dbReference>
<evidence type="ECO:0000259" key="10">
    <source>
        <dbReference type="PROSITE" id="PS51760"/>
    </source>
</evidence>
<sequence length="385" mass="43014">MSAIKKSALALVILSLVSGCNTRYVNSGNDDTGSDPSCSIELPSEEVASLKAVNEGLALGVALPAGQASNSIFKRPDLETVTVQHFNQITAENIMKPSYMQPEQDVYEFDDTDRFVAFAEQNGMSVHGHMLVWHKRIADFKQNCSGSIQCSQYMTDHIATVVGHYEDRIVSWDVVNEAFTDDYGSGSDYRNYDNPAHGVEGSVWYREIGKDYIPIAFLAANAADPNALLYYNDYQLERDNDKLRITLEMINELQVEDVPIHGIGFQMHITHDVPSSSQLRSALQQAVDTGLLVKITEMDVRMNEYGNVSCYNTTVAQAQQKRYQEVVTTYLEIVPEGQRGGISFWGVTDEDSWIPDFYEVPDWPLLFDESLNQKHALVGVANALK</sequence>
<dbReference type="PRINTS" id="PR00134">
    <property type="entry name" value="GLHYDRLASE10"/>
</dbReference>
<name>A0A4Y3HSH3_9VIBR</name>
<organism evidence="11 12">
    <name type="scientific">Vibrio inusitatus NBRC 102082</name>
    <dbReference type="NCBI Taxonomy" id="1219070"/>
    <lineage>
        <taxon>Bacteria</taxon>
        <taxon>Pseudomonadati</taxon>
        <taxon>Pseudomonadota</taxon>
        <taxon>Gammaproteobacteria</taxon>
        <taxon>Vibrionales</taxon>
        <taxon>Vibrionaceae</taxon>
        <taxon>Vibrio</taxon>
    </lineage>
</organism>
<accession>A0A4Y3HSH3</accession>
<dbReference type="PANTHER" id="PTHR31490:SF88">
    <property type="entry name" value="BETA-XYLANASE"/>
    <property type="match status" value="1"/>
</dbReference>
<evidence type="ECO:0000256" key="8">
    <source>
        <dbReference type="ARBA" id="ARBA00023326"/>
    </source>
</evidence>
<dbReference type="InterPro" id="IPR017853">
    <property type="entry name" value="GH"/>
</dbReference>
<dbReference type="OrthoDB" id="4241492at2"/>
<keyword evidence="6 9" id="KW-0119">Carbohydrate metabolism</keyword>
<keyword evidence="7 9" id="KW-0326">Glycosidase</keyword>
<dbReference type="Proteomes" id="UP000318717">
    <property type="component" value="Unassembled WGS sequence"/>
</dbReference>
<evidence type="ECO:0000256" key="5">
    <source>
        <dbReference type="ARBA" id="ARBA00022801"/>
    </source>
</evidence>
<keyword evidence="8 9" id="KW-0624">Polysaccharide degradation</keyword>
<dbReference type="PANTHER" id="PTHR31490">
    <property type="entry name" value="GLYCOSYL HYDROLASE"/>
    <property type="match status" value="1"/>
</dbReference>
<dbReference type="SMART" id="SM00633">
    <property type="entry name" value="Glyco_10"/>
    <property type="match status" value="1"/>
</dbReference>
<proteinExistence type="inferred from homology"/>
<evidence type="ECO:0000313" key="11">
    <source>
        <dbReference type="EMBL" id="GEA49891.1"/>
    </source>
</evidence>
<evidence type="ECO:0000256" key="1">
    <source>
        <dbReference type="ARBA" id="ARBA00000681"/>
    </source>
</evidence>
<dbReference type="GO" id="GO:0045493">
    <property type="term" value="P:xylan catabolic process"/>
    <property type="evidence" value="ECO:0007669"/>
    <property type="project" value="UniProtKB-KW"/>
</dbReference>